<reference evidence="1 2" key="1">
    <citation type="submission" date="2024-01" db="EMBL/GenBank/DDBJ databases">
        <title>Whole genome of Chryseobacterium arthrosphaerae NNCa 2741.</title>
        <authorList>
            <person name="Boriskina E.V."/>
            <person name="Gordinskaya N.A."/>
            <person name="Kropotov V.S."/>
            <person name="Alekseeva A.E."/>
            <person name="Makhova M.A."/>
            <person name="Kryazhev D.V."/>
            <person name="Shkurkina I.S."/>
        </authorList>
    </citation>
    <scope>NUCLEOTIDE SEQUENCE [LARGE SCALE GENOMIC DNA]</scope>
    <source>
        <strain evidence="1 2">NNCa 2741</strain>
    </source>
</reference>
<dbReference type="EMBL" id="JAZGJU010000082">
    <property type="protein sequence ID" value="MEE6130249.1"/>
    <property type="molecule type" value="Genomic_DNA"/>
</dbReference>
<organism evidence="1 2">
    <name type="scientific">Chryseobacterium arthrosphaerae</name>
    <dbReference type="NCBI Taxonomy" id="651561"/>
    <lineage>
        <taxon>Bacteria</taxon>
        <taxon>Pseudomonadati</taxon>
        <taxon>Bacteroidota</taxon>
        <taxon>Flavobacteriia</taxon>
        <taxon>Flavobacteriales</taxon>
        <taxon>Weeksellaceae</taxon>
        <taxon>Chryseobacterium group</taxon>
        <taxon>Chryseobacterium</taxon>
    </lineage>
</organism>
<sequence length="70" mass="8332">MKYLKLKAEYIVKSDMIKMLQEFIKELQNNDDTILFEINSNFGGKMKVDLKTEVLPDLRQNHETVRDKNK</sequence>
<protein>
    <submittedName>
        <fullName evidence="1">Uncharacterized protein</fullName>
    </submittedName>
</protein>
<dbReference type="Proteomes" id="UP001350005">
    <property type="component" value="Unassembled WGS sequence"/>
</dbReference>
<evidence type="ECO:0000313" key="1">
    <source>
        <dbReference type="EMBL" id="MEE6130249.1"/>
    </source>
</evidence>
<name>A0ABU7R633_9FLAO</name>
<accession>A0ABU7R633</accession>
<keyword evidence="2" id="KW-1185">Reference proteome</keyword>
<gene>
    <name evidence="1" type="ORF">V2E39_22815</name>
</gene>
<dbReference type="RefSeq" id="WP_330937604.1">
    <property type="nucleotide sequence ID" value="NZ_JAZGJU010000082.1"/>
</dbReference>
<evidence type="ECO:0000313" key="2">
    <source>
        <dbReference type="Proteomes" id="UP001350005"/>
    </source>
</evidence>
<proteinExistence type="predicted"/>
<comment type="caution">
    <text evidence="1">The sequence shown here is derived from an EMBL/GenBank/DDBJ whole genome shotgun (WGS) entry which is preliminary data.</text>
</comment>